<evidence type="ECO:0000313" key="7">
    <source>
        <dbReference type="Proteomes" id="UP000465266"/>
    </source>
</evidence>
<sequence>MEALSMIFADHEAVTQRGFLSPEPPLEPLSHRYVQWETIIANLPALLMSHRLREIIKSRLDDPSNLAVLFTFTGTVDEEWFYMISVAIEARGANTIPHLLEGIRAAQYEDRAGLIRSLERFVEGMYDIRKLLERMYEKCDPHIFYYHIRPFLAGSKNMAEAGLPKGVWYDDGTGCRQYRRYSGGSNAQSPLIQFFDAVLGIKHDEVYTQRDCNIYRRPLAHGFLAEMRNYMFGPHRLFLDDISPAAKILEYVVSRPNDRVLQCLYDSCLDMLRTLRDRHIQMVTRYIVVESCKRQASPCPLGQCPLDGPGNIAQPGAEGRTDVGMNIEKLRGTGGTALLRFLKQAYDEVITLSKGPIQVTGLFKRRWKDVIARNPLIVLIHGGGTNAAYFDNPIYSYVLYICCHQNQLTVNNGLPNDLSDLGCDVLNIHRPGHGPNPIPNTQTPFRDGLPAFVDLIAEVYKEHCDGQGGIILIGHSLGGAICLAIAAEAGEQLPLLGVSVLGIVPVEGCTLPFPEPDPEPQNPRIVFKESREMVRRLLGPEEFIKRNVFNPDVLQLIFEPGLKSELKECATQEWYASFVCETLPAIPVQYLAAEYELMWAGAEQAQPTFNSLAKRFVRSPDVEAKLLPRGGHNYEFSRGASDLFNLRTEFIQRMVCLAVKDCLLDEY</sequence>
<comment type="function">
    <text evidence="4">Produces N-formyl-kynurenine through the oxidation of tryptophan.</text>
</comment>
<dbReference type="Gene3D" id="1.20.58.480">
    <property type="match status" value="1"/>
</dbReference>
<keyword evidence="4" id="KW-0349">Heme</keyword>
<dbReference type="EC" id="1.13.11.52" evidence="4"/>
<dbReference type="InterPro" id="IPR000073">
    <property type="entry name" value="AB_hydrolase_1"/>
</dbReference>
<evidence type="ECO:0000256" key="4">
    <source>
        <dbReference type="RuleBase" id="RU369119"/>
    </source>
</evidence>
<comment type="catalytic activity">
    <reaction evidence="4">
        <text>L-tryptophan + O2 = N-formyl-L-kynurenine</text>
        <dbReference type="Rhea" id="RHEA:24536"/>
        <dbReference type="ChEBI" id="CHEBI:15379"/>
        <dbReference type="ChEBI" id="CHEBI:57912"/>
        <dbReference type="ChEBI" id="CHEBI:58629"/>
    </reaction>
</comment>
<dbReference type="Proteomes" id="UP000465266">
    <property type="component" value="Unassembled WGS sequence"/>
</dbReference>
<dbReference type="Gene3D" id="3.40.50.1820">
    <property type="entry name" value="alpha/beta hydrolase"/>
    <property type="match status" value="1"/>
</dbReference>
<evidence type="ECO:0000259" key="5">
    <source>
        <dbReference type="Pfam" id="PF12697"/>
    </source>
</evidence>
<reference evidence="6 7" key="1">
    <citation type="submission" date="2020-01" db="EMBL/GenBank/DDBJ databases">
        <title>Draft genome sequence of Aspergillus udagawae IFM 53868.</title>
        <authorList>
            <person name="Takahashi H."/>
            <person name="Yaguchi T."/>
        </authorList>
    </citation>
    <scope>NUCLEOTIDE SEQUENCE [LARGE SCALE GENOMIC DNA]</scope>
    <source>
        <strain evidence="6 7">IFM 53868</strain>
    </source>
</reference>
<evidence type="ECO:0000256" key="2">
    <source>
        <dbReference type="ARBA" id="ARBA00022723"/>
    </source>
</evidence>
<dbReference type="InterPro" id="IPR029058">
    <property type="entry name" value="AB_hydrolase_fold"/>
</dbReference>
<comment type="similarity">
    <text evidence="1 4">Belongs to the indoleamine 2,3-dioxygenase family.</text>
</comment>
<dbReference type="InterPro" id="IPR000898">
    <property type="entry name" value="Indolamine_dOase"/>
</dbReference>
<keyword evidence="7" id="KW-1185">Reference proteome</keyword>
<feature type="domain" description="AB hydrolase-1" evidence="5">
    <location>
        <begin position="377"/>
        <end position="634"/>
    </location>
</feature>
<name>A0ABQ1BCQ8_9EURO</name>
<keyword evidence="4" id="KW-0560">Oxidoreductase</keyword>
<dbReference type="SUPFAM" id="SSF140959">
    <property type="entry name" value="Indolic compounds 2,3-dioxygenase-like"/>
    <property type="match status" value="1"/>
</dbReference>
<dbReference type="EMBL" id="BLKG01000190">
    <property type="protein sequence ID" value="GFF98599.1"/>
    <property type="molecule type" value="Genomic_DNA"/>
</dbReference>
<organism evidence="6 7">
    <name type="scientific">Aspergillus udagawae</name>
    <dbReference type="NCBI Taxonomy" id="91492"/>
    <lineage>
        <taxon>Eukaryota</taxon>
        <taxon>Fungi</taxon>
        <taxon>Dikarya</taxon>
        <taxon>Ascomycota</taxon>
        <taxon>Pezizomycotina</taxon>
        <taxon>Eurotiomycetes</taxon>
        <taxon>Eurotiomycetidae</taxon>
        <taxon>Eurotiales</taxon>
        <taxon>Aspergillaceae</taxon>
        <taxon>Aspergillus</taxon>
        <taxon>Aspergillus subgen. Fumigati</taxon>
    </lineage>
</organism>
<keyword evidence="3 4" id="KW-0408">Iron</keyword>
<dbReference type="Pfam" id="PF01231">
    <property type="entry name" value="IDO"/>
    <property type="match status" value="2"/>
</dbReference>
<dbReference type="Pfam" id="PF12697">
    <property type="entry name" value="Abhydrolase_6"/>
    <property type="match status" value="1"/>
</dbReference>
<evidence type="ECO:0000256" key="3">
    <source>
        <dbReference type="ARBA" id="ARBA00023004"/>
    </source>
</evidence>
<dbReference type="PANTHER" id="PTHR28657:SF5">
    <property type="entry name" value="INDOLEAMINE 2,3-DIOXYGENASE"/>
    <property type="match status" value="1"/>
</dbReference>
<dbReference type="SUPFAM" id="SSF53474">
    <property type="entry name" value="alpha/beta-Hydrolases"/>
    <property type="match status" value="1"/>
</dbReference>
<keyword evidence="2 4" id="KW-0479">Metal-binding</keyword>
<comment type="caution">
    <text evidence="6">The sequence shown here is derived from an EMBL/GenBank/DDBJ whole genome shotgun (WGS) entry which is preliminary data.</text>
</comment>
<evidence type="ECO:0000256" key="1">
    <source>
        <dbReference type="ARBA" id="ARBA00007119"/>
    </source>
</evidence>
<gene>
    <name evidence="6" type="ORF">IFM53868_09874</name>
</gene>
<evidence type="ECO:0000313" key="6">
    <source>
        <dbReference type="EMBL" id="GFF98599.1"/>
    </source>
</evidence>
<dbReference type="PANTHER" id="PTHR28657">
    <property type="entry name" value="INDOLEAMINE 2,3-DIOXYGENASE"/>
    <property type="match status" value="1"/>
</dbReference>
<accession>A0ABQ1BCQ8</accession>
<dbReference type="InterPro" id="IPR037217">
    <property type="entry name" value="Trp/Indoleamine_2_3_dOase-like"/>
</dbReference>
<proteinExistence type="inferred from homology"/>
<protein>
    <recommendedName>
        <fullName evidence="4">Indoleamine 2,3-dioxygenase</fullName>
        <ecNumber evidence="4">1.13.11.52</ecNumber>
    </recommendedName>
</protein>
<keyword evidence="4" id="KW-0223">Dioxygenase</keyword>